<comment type="caution">
    <text evidence="5">The sequence shown here is derived from an EMBL/GenBank/DDBJ whole genome shotgun (WGS) entry which is preliminary data.</text>
</comment>
<dbReference type="InterPro" id="IPR016898">
    <property type="entry name" value="Polyphosphate_phosphotransfera"/>
</dbReference>
<dbReference type="SUPFAM" id="SSF52540">
    <property type="entry name" value="P-loop containing nucleoside triphosphate hydrolases"/>
    <property type="match status" value="1"/>
</dbReference>
<evidence type="ECO:0000256" key="1">
    <source>
        <dbReference type="ARBA" id="ARBA00022679"/>
    </source>
</evidence>
<keyword evidence="2 5" id="KW-0418">Kinase</keyword>
<proteinExistence type="predicted"/>
<dbReference type="InterPro" id="IPR027417">
    <property type="entry name" value="P-loop_NTPase"/>
</dbReference>
<protein>
    <submittedName>
        <fullName evidence="5">Polyphosphate kinase 2 family protein</fullName>
    </submittedName>
</protein>
<dbReference type="Gene3D" id="3.40.50.300">
    <property type="entry name" value="P-loop containing nucleotide triphosphate hydrolases"/>
    <property type="match status" value="1"/>
</dbReference>
<evidence type="ECO:0000259" key="4">
    <source>
        <dbReference type="Pfam" id="PF03976"/>
    </source>
</evidence>
<dbReference type="PANTHER" id="PTHR34383:SF3">
    <property type="entry name" value="POLYPHOSPHATE:AMP PHOSPHOTRANSFERASE"/>
    <property type="match status" value="1"/>
</dbReference>
<dbReference type="PANTHER" id="PTHR34383">
    <property type="entry name" value="POLYPHOSPHATE:AMP PHOSPHOTRANSFERASE-RELATED"/>
    <property type="match status" value="1"/>
</dbReference>
<dbReference type="AlphaFoldDB" id="A0A7C4Q2H9"/>
<sequence>MDKYRVKPEQKIRLKDWDADETDSFDGGKDEGRERLQELNRELETLQELLYAEHKHKVLIVLQGMDTSGKDGVIRHVFDGVNPQGVRVANFKVPTPEELDHDYLWRVHRQTPAKGEIVIFNRSHYEDVLVVRVHGLVPEDVWKRRYAHINDFERLLADEGTLILKFFLHIDMDEQKKRLQARLDDPTKHWKFNVGDLKERARWAEYMQAYEDVLNKTSTDYAPWYIVPSNKKWYRNLVIASVLVDALKGLNMRYPAPQEDLSKVVIE</sequence>
<dbReference type="Pfam" id="PF03976">
    <property type="entry name" value="PPK2"/>
    <property type="match status" value="1"/>
</dbReference>
<dbReference type="EMBL" id="DSXR01000019">
    <property type="protein sequence ID" value="HGS86293.1"/>
    <property type="molecule type" value="Genomic_DNA"/>
</dbReference>
<evidence type="ECO:0000256" key="3">
    <source>
        <dbReference type="SAM" id="Coils"/>
    </source>
</evidence>
<dbReference type="NCBIfam" id="TIGR03709">
    <property type="entry name" value="PPK2_rel_1"/>
    <property type="match status" value="1"/>
</dbReference>
<keyword evidence="3" id="KW-0175">Coiled coil</keyword>
<feature type="coiled-coil region" evidence="3">
    <location>
        <begin position="29"/>
        <end position="56"/>
    </location>
</feature>
<dbReference type="InterPro" id="IPR022300">
    <property type="entry name" value="PPK2-rel_1"/>
</dbReference>
<accession>A0A7C4Q2H9</accession>
<evidence type="ECO:0000256" key="2">
    <source>
        <dbReference type="ARBA" id="ARBA00022777"/>
    </source>
</evidence>
<evidence type="ECO:0000313" key="5">
    <source>
        <dbReference type="EMBL" id="HGS86293.1"/>
    </source>
</evidence>
<gene>
    <name evidence="5" type="ORF">ENT17_01580</name>
</gene>
<keyword evidence="1" id="KW-0808">Transferase</keyword>
<reference evidence="5" key="1">
    <citation type="journal article" date="2020" name="mSystems">
        <title>Genome- and Community-Level Interaction Insights into Carbon Utilization and Element Cycling Functions of Hydrothermarchaeota in Hydrothermal Sediment.</title>
        <authorList>
            <person name="Zhou Z."/>
            <person name="Liu Y."/>
            <person name="Xu W."/>
            <person name="Pan J."/>
            <person name="Luo Z.H."/>
            <person name="Li M."/>
        </authorList>
    </citation>
    <scope>NUCLEOTIDE SEQUENCE [LARGE SCALE GENOMIC DNA]</scope>
    <source>
        <strain evidence="5">SpSt-556</strain>
    </source>
</reference>
<dbReference type="GO" id="GO:0006797">
    <property type="term" value="P:polyphosphate metabolic process"/>
    <property type="evidence" value="ECO:0007669"/>
    <property type="project" value="InterPro"/>
</dbReference>
<dbReference type="GO" id="GO:0008976">
    <property type="term" value="F:polyphosphate kinase activity"/>
    <property type="evidence" value="ECO:0007669"/>
    <property type="project" value="InterPro"/>
</dbReference>
<dbReference type="InterPro" id="IPR022488">
    <property type="entry name" value="PPK2-related"/>
</dbReference>
<name>A0A7C4Q2H9_9CHLR</name>
<dbReference type="PIRSF" id="PIRSF028756">
    <property type="entry name" value="PPK2_prd"/>
    <property type="match status" value="1"/>
</dbReference>
<organism evidence="5">
    <name type="scientific">Bellilinea caldifistulae</name>
    <dbReference type="NCBI Taxonomy" id="360411"/>
    <lineage>
        <taxon>Bacteria</taxon>
        <taxon>Bacillati</taxon>
        <taxon>Chloroflexota</taxon>
        <taxon>Anaerolineae</taxon>
        <taxon>Anaerolineales</taxon>
        <taxon>Anaerolineaceae</taxon>
        <taxon>Bellilinea</taxon>
    </lineage>
</organism>
<feature type="domain" description="Polyphosphate kinase-2-related" evidence="4">
    <location>
        <begin position="29"/>
        <end position="251"/>
    </location>
</feature>